<name>A0AAJ0CP58_9HYPO</name>
<dbReference type="CDD" id="cd06186">
    <property type="entry name" value="NOX_Duox_like_FAD_NADP"/>
    <property type="match status" value="1"/>
</dbReference>
<evidence type="ECO:0000256" key="1">
    <source>
        <dbReference type="ARBA" id="ARBA00006278"/>
    </source>
</evidence>
<evidence type="ECO:0000256" key="4">
    <source>
        <dbReference type="ARBA" id="ARBA00023002"/>
    </source>
</evidence>
<accession>A0AAJ0CP58</accession>
<comment type="similarity">
    <text evidence="1">Belongs to the ferric reductase (FRE) family.</text>
</comment>
<keyword evidence="7" id="KW-1185">Reference proteome</keyword>
<dbReference type="GO" id="GO:0006879">
    <property type="term" value="P:intracellular iron ion homeostasis"/>
    <property type="evidence" value="ECO:0007669"/>
    <property type="project" value="TreeGrafter"/>
</dbReference>
<dbReference type="GO" id="GO:0006826">
    <property type="term" value="P:iron ion transport"/>
    <property type="evidence" value="ECO:0007669"/>
    <property type="project" value="TreeGrafter"/>
</dbReference>
<keyword evidence="4" id="KW-0560">Oxidoreductase</keyword>
<dbReference type="Pfam" id="PF08030">
    <property type="entry name" value="NAD_binding_6"/>
    <property type="match status" value="1"/>
</dbReference>
<protein>
    <recommendedName>
        <fullName evidence="5">FAD-binding FR-type domain-containing protein</fullName>
    </recommendedName>
</protein>
<gene>
    <name evidence="6" type="ORF">QQS21_005610</name>
</gene>
<evidence type="ECO:0000259" key="5">
    <source>
        <dbReference type="PROSITE" id="PS51384"/>
    </source>
</evidence>
<dbReference type="InterPro" id="IPR013121">
    <property type="entry name" value="Fe_red_NAD-bd_6"/>
</dbReference>
<dbReference type="PANTHER" id="PTHR32361:SF9">
    <property type="entry name" value="FERRIC REDUCTASE TRANSMEMBRANE COMPONENT 3-RELATED"/>
    <property type="match status" value="1"/>
</dbReference>
<keyword evidence="2" id="KW-0813">Transport</keyword>
<evidence type="ECO:0000256" key="3">
    <source>
        <dbReference type="ARBA" id="ARBA00022982"/>
    </source>
</evidence>
<dbReference type="GO" id="GO:0015677">
    <property type="term" value="P:copper ion import"/>
    <property type="evidence" value="ECO:0007669"/>
    <property type="project" value="TreeGrafter"/>
</dbReference>
<dbReference type="SUPFAM" id="SSF52343">
    <property type="entry name" value="Ferredoxin reductase-like, C-terminal NADP-linked domain"/>
    <property type="match status" value="1"/>
</dbReference>
<dbReference type="InterPro" id="IPR039261">
    <property type="entry name" value="FNR_nucleotide-bd"/>
</dbReference>
<dbReference type="InterPro" id="IPR017927">
    <property type="entry name" value="FAD-bd_FR_type"/>
</dbReference>
<sequence length="333" mass="37731">MLGHVSIFNGQYDGLFWVPVFIWLFDRVLRACRIVAFNPFSWGTDSFAVYHNTSNVVQLSIPVESNSAYLARPGTYYYIMVLDDTCCWESHPFTVASVPVSPQSPDETYSEMSPLLHDPHDMANSEPGSRRAPAMKLRNNCMTFLIRPYNDFTRRLKELAISSGRMRVLVDGPYGHAHPLHHYDRVVFVVGGSGIVTPMSYLPLLGRTHSHSTPKMVEIHWAVREVSFAETVVWEYLHRALSTNALSLNLYVSSSSTDDATSERGFPPWVRQHQKRPHVAQIVDSAAMESDYGRLAIVACGPEALVDDARLAVVDILERSTCHIDYFQENFFW</sequence>
<feature type="domain" description="FAD-binding FR-type" evidence="5">
    <location>
        <begin position="27"/>
        <end position="180"/>
    </location>
</feature>
<dbReference type="EMBL" id="JASWJB010000095">
    <property type="protein sequence ID" value="KAK2598932.1"/>
    <property type="molecule type" value="Genomic_DNA"/>
</dbReference>
<organism evidence="6 7">
    <name type="scientific">Conoideocrella luteorostrata</name>
    <dbReference type="NCBI Taxonomy" id="1105319"/>
    <lineage>
        <taxon>Eukaryota</taxon>
        <taxon>Fungi</taxon>
        <taxon>Dikarya</taxon>
        <taxon>Ascomycota</taxon>
        <taxon>Pezizomycotina</taxon>
        <taxon>Sordariomycetes</taxon>
        <taxon>Hypocreomycetidae</taxon>
        <taxon>Hypocreales</taxon>
        <taxon>Clavicipitaceae</taxon>
        <taxon>Conoideocrella</taxon>
    </lineage>
</organism>
<dbReference type="GO" id="GO:0000293">
    <property type="term" value="F:ferric-chelate reductase activity"/>
    <property type="evidence" value="ECO:0007669"/>
    <property type="project" value="TreeGrafter"/>
</dbReference>
<evidence type="ECO:0000256" key="2">
    <source>
        <dbReference type="ARBA" id="ARBA00022448"/>
    </source>
</evidence>
<dbReference type="PROSITE" id="PS51384">
    <property type="entry name" value="FAD_FR"/>
    <property type="match status" value="1"/>
</dbReference>
<dbReference type="GO" id="GO:0005886">
    <property type="term" value="C:plasma membrane"/>
    <property type="evidence" value="ECO:0007669"/>
    <property type="project" value="TreeGrafter"/>
</dbReference>
<proteinExistence type="inferred from homology"/>
<evidence type="ECO:0000313" key="6">
    <source>
        <dbReference type="EMBL" id="KAK2598932.1"/>
    </source>
</evidence>
<dbReference type="AlphaFoldDB" id="A0AAJ0CP58"/>
<reference evidence="6" key="1">
    <citation type="submission" date="2023-06" db="EMBL/GenBank/DDBJ databases">
        <title>Conoideocrella luteorostrata (Hypocreales: Clavicipitaceae), a potential biocontrol fungus for elongate hemlock scale in United States Christmas tree production areas.</title>
        <authorList>
            <person name="Barrett H."/>
            <person name="Lovett B."/>
            <person name="Macias A.M."/>
            <person name="Stajich J.E."/>
            <person name="Kasson M.T."/>
        </authorList>
    </citation>
    <scope>NUCLEOTIDE SEQUENCE</scope>
    <source>
        <strain evidence="6">ARSEF 14590</strain>
    </source>
</reference>
<dbReference type="InterPro" id="IPR013112">
    <property type="entry name" value="FAD-bd_8"/>
</dbReference>
<comment type="caution">
    <text evidence="6">The sequence shown here is derived from an EMBL/GenBank/DDBJ whole genome shotgun (WGS) entry which is preliminary data.</text>
</comment>
<dbReference type="Pfam" id="PF08022">
    <property type="entry name" value="FAD_binding_8"/>
    <property type="match status" value="1"/>
</dbReference>
<evidence type="ECO:0000313" key="7">
    <source>
        <dbReference type="Proteomes" id="UP001251528"/>
    </source>
</evidence>
<dbReference type="InterPro" id="IPR051410">
    <property type="entry name" value="Ferric/Cupric_Reductase"/>
</dbReference>
<keyword evidence="3" id="KW-0249">Electron transport</keyword>
<dbReference type="PANTHER" id="PTHR32361">
    <property type="entry name" value="FERRIC/CUPRIC REDUCTASE TRANSMEMBRANE COMPONENT"/>
    <property type="match status" value="1"/>
</dbReference>
<dbReference type="Gene3D" id="3.40.50.80">
    <property type="entry name" value="Nucleotide-binding domain of ferredoxin-NADP reductase (FNR) module"/>
    <property type="match status" value="1"/>
</dbReference>
<dbReference type="Proteomes" id="UP001251528">
    <property type="component" value="Unassembled WGS sequence"/>
</dbReference>